<dbReference type="InterPro" id="IPR020841">
    <property type="entry name" value="PKS_Beta-ketoAc_synthase_dom"/>
</dbReference>
<feature type="domain" description="Carrier" evidence="7">
    <location>
        <begin position="2358"/>
        <end position="2436"/>
    </location>
</feature>
<evidence type="ECO:0000259" key="7">
    <source>
        <dbReference type="PROSITE" id="PS50075"/>
    </source>
</evidence>
<dbReference type="Pfam" id="PF02801">
    <property type="entry name" value="Ketoacyl-synt_C"/>
    <property type="match status" value="1"/>
</dbReference>
<dbReference type="SUPFAM" id="SSF55048">
    <property type="entry name" value="Probable ACP-binding domain of malonyl-CoA ACP transacylase"/>
    <property type="match status" value="1"/>
</dbReference>
<dbReference type="InterPro" id="IPR009081">
    <property type="entry name" value="PP-bd_ACP"/>
</dbReference>
<evidence type="ECO:0000256" key="1">
    <source>
        <dbReference type="ARBA" id="ARBA00022450"/>
    </source>
</evidence>
<feature type="region of interest" description="C-terminal hotdog fold" evidence="6">
    <location>
        <begin position="1132"/>
        <end position="1297"/>
    </location>
</feature>
<dbReference type="InterPro" id="IPR016039">
    <property type="entry name" value="Thiolase-like"/>
</dbReference>
<dbReference type="InterPro" id="IPR014031">
    <property type="entry name" value="Ketoacyl_synth_C"/>
</dbReference>
<dbReference type="InterPro" id="IPR013968">
    <property type="entry name" value="PKS_KR"/>
</dbReference>
<proteinExistence type="predicted"/>
<dbReference type="CDD" id="cd00833">
    <property type="entry name" value="PKS"/>
    <property type="match status" value="1"/>
</dbReference>
<dbReference type="InterPro" id="IPR016036">
    <property type="entry name" value="Malonyl_transacylase_ACP-bd"/>
</dbReference>
<dbReference type="SMART" id="SM00825">
    <property type="entry name" value="PKS_KS"/>
    <property type="match status" value="1"/>
</dbReference>
<gene>
    <name evidence="10" type="ORF">SLS63_005088</name>
</gene>
<dbReference type="SUPFAM" id="SSF51735">
    <property type="entry name" value="NAD(P)-binding Rossmann-fold domains"/>
    <property type="match status" value="1"/>
</dbReference>
<dbReference type="SMART" id="SM00822">
    <property type="entry name" value="PKS_KR"/>
    <property type="match status" value="1"/>
</dbReference>
<dbReference type="InterPro" id="IPR036291">
    <property type="entry name" value="NAD(P)-bd_dom_sf"/>
</dbReference>
<dbReference type="InterPro" id="IPR020807">
    <property type="entry name" value="PKS_DH"/>
</dbReference>
<sequence length="2450" mass="269106">MPPEPIAIVGSSCRFAGNATSPSKLWKVLANPTDLSRPVPSTRFSAAGFFHEDAEHHGTTNSPCGYWLNQEVDRFDAAFFNISKKEAEAVDPQQRLLLEVVYEALESAGYNLDKFAGRNVGVYTGVMTTDYRSLSERDELNASQYAATGNAGSIIANRISYFYDFHGPSMTVDTACSASLVALHQAVLGLRAGETEMACVAGVNLMLTPEQFISESDLHMLSPTGHCQMWDAAADGYARGEGVVAIFIKTLSRALADGDNIQAVIRHTGVNSDGKTQGITMPNPAAQAALIRQTYERSGLDPRNPDHQPQYFEAHGTGTPAGDPREARAIAEAFFGGNEDTPAKSRNTRQDKLLVGSVKTIIGHTEGAAGLAGILKVVLAMDNDSIPKNLHHDSLNPSVLPYYANLRIPTQPLDWPSPPPGHPMRASVNSFGFGGTNAHAIVEKYQPEIHNASLQPLGPSLNTKVIDPVSSGIPTPDAPQYTQVALPLVITAASDESFAATLKDLALYIQHNAHITTQELAWHLYSYRTAHSLRAFVVPSPGKAASAVSNLLDLIDRSSKTSPTQSGTVIRSKKMSTSPRVLGIFTGQGAQYAAMSKSLLRTSSVYRATIRKLDNILQNDCPDPPEWSLEEKIMDEGQDSGINAAAIAQPLCTALQIALVELLSSINVSFHCVVGHSSGEIAAAFAAKRLPMRDAILIAYYRGCFAHLAAGASGSKGGMMACGMSRQEAEEFCSTPKYHGHISVAASNSPNLVTLSGDMDTIVAASDELKADGKFARILKVDTAYHSYHMVPAVQQYSEALARCSIQAHPHLDGTSTTWVSSVHGRQHDITAGDLATAYWKDNMLRPVLFHEAVEAALKGFGPFDCAIEVGPHPQLQTPAMETIKGTIGTELPYHGLLQRGKEAEIALAEFLGFMCVNFGTSAVDIRSFVQQSSQPELVHSRLVDAPTYAWDHTQTYWRESRLSAQYHFRDRPPHELLGVRTRDDNQFHMRWRNVLKVEQLPWMEGHKFQGQALLPASAYCVMALDAAKFALNGRSASVVELQDLKFLSGITMESGSLGVETLFTLSILTPQQYRSDHANTIEADFTLTSIPVTSSKPGPMKKSFEGKVLVILDDSSPDALPPRLDGPMAETLPVDVAAFYQMMEGIGLSYTGPFQALKSIDRRFNYARGTLSKASPLDSAHLDSSAVMTVDCHLTKFDHYSVGSPATITADLAISNELGQTEIQLEELVVSSFSSARPEDDYELYLHTVMDVDPEYEIATMHPEPEGVRLHIDESCERVAQVYLKQPKSIPSIDTPPDSPRADSNTAILKQIPAAVEQDMERFISNSPYFYALDLLRSLRAVETSHSQSFDFSLAYWSIVDDAHLIHGFHTHLGRVVRQIAHRFPRMDVLDLTFAEWAFTENVLDGLYDTFSSYRMMASTRPQYLLDRCPNLNNNKKVSFADLDLDAKVEDMGTPTGAYDLVIISTTIFSRFTSSKVEIVEKIRQLVRKRAFLIIVNAPAVSTLEDVFRVGDGLFSQSGSDARIPFNPAQSLDEGMFLPAAKNSTQTHAPGLSMTIRQAGDDLPTIGEDLPLFNNNKSKESVVIVGHESTRLGLERLGTSDEIGRQTGFEIFDNIEDVTPTAASAATVVILLMDLTRPVCPNMTDGALSALRSLMQPGKVILWVTRSAQRNPETAASLGLTRTLKAENPNLILQVLDFCNTASQSADVIIDRLMLLLQYRDHLQMAEGLRGKMLFSFEPEIHVNGKRQIVPRVLPYKPAIERLNASRREVSTTCNSLETCLILGSARGIDGLTRFDVHRSADPGTCLPDQAPGRIVNVEYSSLYPFFTGQDDLYLCIGLADDNGRPVAAISPYVASMAPTFHTVDLPQGLVDRKALASWLSPMVSVAHLATWARPGDLVLIEPDPTFLHCARALLPQRHGREGFGIQVWTTDYGLANEHDDFKYVHPLSSGRELKRLIPCTRPTVVDFLRNGNELSKVLEGHAGHFEYVRWPPTSTDRRGERSSSKRSMWTDLLRSCLTMIGPKPSQTQHSTFVTPARLQGTSEPQPTFAVVDWKSDRYVAVPVKSLVEHRLLNADRTYLLVGLTRDFGQSLCRLFIQHGARNIVVASRSQIKDTNWISEMNSEGANIQATQADVTNLESVKALGARLSNVGGIVNGAMVLDDRVFAQMDIDTWTRVMRPKAVGSRNLDKVFNARDLEFFIMTSSFAAIGGHAGQSNYAAANMFMNGLAANRRQRGLAGSVLNIGVIYGLGLLARERQDIYRGLEREGYPPISERDIHHMFLEAIVAGRPVPGQVRDLTTGLARYRVNDPNPLHWHRDRRFCHFTVDDDDEDGTNLQQTGAAETNLRELIDAAMSAEDVASLLFEHFYHHLKVLLQLSDDTLSADSHIIELGVDSLMAVEIRNWFYKRVGSDVPVMKILQPQSISELCLDIANKIVADREQDIQPVVPV</sequence>
<dbReference type="EMBL" id="JAKNSF020000020">
    <property type="protein sequence ID" value="KAK7732410.1"/>
    <property type="molecule type" value="Genomic_DNA"/>
</dbReference>
<evidence type="ECO:0000256" key="4">
    <source>
        <dbReference type="ARBA" id="ARBA00023002"/>
    </source>
</evidence>
<dbReference type="InterPro" id="IPR050091">
    <property type="entry name" value="PKS_NRPS_Biosynth_Enz"/>
</dbReference>
<evidence type="ECO:0000256" key="6">
    <source>
        <dbReference type="PROSITE-ProRule" id="PRU01363"/>
    </source>
</evidence>
<evidence type="ECO:0000256" key="5">
    <source>
        <dbReference type="ARBA" id="ARBA00023268"/>
    </source>
</evidence>
<keyword evidence="1" id="KW-0596">Phosphopantetheine</keyword>
<dbReference type="PROSITE" id="PS00606">
    <property type="entry name" value="KS3_1"/>
    <property type="match status" value="1"/>
</dbReference>
<feature type="active site" description="Proton donor; for dehydratase activity" evidence="6">
    <location>
        <position position="1199"/>
    </location>
</feature>
<protein>
    <submittedName>
        <fullName evidence="10">Type I Iterative PKS</fullName>
    </submittedName>
</protein>
<comment type="caution">
    <text evidence="10">The sequence shown here is derived from an EMBL/GenBank/DDBJ whole genome shotgun (WGS) entry which is preliminary data.</text>
</comment>
<accession>A0ABR1PC74</accession>
<dbReference type="Gene3D" id="3.40.366.10">
    <property type="entry name" value="Malonyl-Coenzyme A Acyl Carrier Protein, domain 2"/>
    <property type="match status" value="1"/>
</dbReference>
<dbReference type="PROSITE" id="PS50075">
    <property type="entry name" value="CARRIER"/>
    <property type="match status" value="1"/>
</dbReference>
<dbReference type="InterPro" id="IPR049900">
    <property type="entry name" value="PKS_mFAS_DH"/>
</dbReference>
<organism evidence="10 11">
    <name type="scientific">Diaporthe eres</name>
    <name type="common">Phomopsis oblonga</name>
    <dbReference type="NCBI Taxonomy" id="83184"/>
    <lineage>
        <taxon>Eukaryota</taxon>
        <taxon>Fungi</taxon>
        <taxon>Dikarya</taxon>
        <taxon>Ascomycota</taxon>
        <taxon>Pezizomycotina</taxon>
        <taxon>Sordariomycetes</taxon>
        <taxon>Sordariomycetidae</taxon>
        <taxon>Diaporthales</taxon>
        <taxon>Diaporthaceae</taxon>
        <taxon>Diaporthe</taxon>
        <taxon>Diaporthe eres species complex</taxon>
    </lineage>
</organism>
<reference evidence="10 11" key="1">
    <citation type="submission" date="2024-02" db="EMBL/GenBank/DDBJ databases">
        <title>De novo assembly and annotation of 12 fungi associated with fruit tree decline syndrome in Ontario, Canada.</title>
        <authorList>
            <person name="Sulman M."/>
            <person name="Ellouze W."/>
            <person name="Ilyukhin E."/>
        </authorList>
    </citation>
    <scope>NUCLEOTIDE SEQUENCE [LARGE SCALE GENOMIC DNA]</scope>
    <source>
        <strain evidence="10 11">M169</strain>
    </source>
</reference>
<feature type="domain" description="Ketosynthase family 3 (KS3)" evidence="8">
    <location>
        <begin position="3"/>
        <end position="444"/>
    </location>
</feature>
<dbReference type="SUPFAM" id="SSF47336">
    <property type="entry name" value="ACP-like"/>
    <property type="match status" value="1"/>
</dbReference>
<dbReference type="PROSITE" id="PS52019">
    <property type="entry name" value="PKS_MFAS_DH"/>
    <property type="match status" value="1"/>
</dbReference>
<name>A0ABR1PC74_DIAER</name>
<dbReference type="SMART" id="SM00827">
    <property type="entry name" value="PKS_AT"/>
    <property type="match status" value="1"/>
</dbReference>
<dbReference type="Proteomes" id="UP001430848">
    <property type="component" value="Unassembled WGS sequence"/>
</dbReference>
<dbReference type="Gene3D" id="1.10.1200.10">
    <property type="entry name" value="ACP-like"/>
    <property type="match status" value="1"/>
</dbReference>
<dbReference type="Gene3D" id="3.10.129.110">
    <property type="entry name" value="Polyketide synthase dehydratase"/>
    <property type="match status" value="1"/>
</dbReference>
<dbReference type="PANTHER" id="PTHR43775">
    <property type="entry name" value="FATTY ACID SYNTHASE"/>
    <property type="match status" value="1"/>
</dbReference>
<dbReference type="SUPFAM" id="SSF53901">
    <property type="entry name" value="Thiolase-like"/>
    <property type="match status" value="1"/>
</dbReference>
<dbReference type="InterPro" id="IPR042104">
    <property type="entry name" value="PKS_dehydratase_sf"/>
</dbReference>
<feature type="active site" description="Proton acceptor; for dehydratase activity" evidence="6">
    <location>
        <position position="1007"/>
    </location>
</feature>
<keyword evidence="5" id="KW-0511">Multifunctional enzyme</keyword>
<dbReference type="InterPro" id="IPR020806">
    <property type="entry name" value="PKS_PP-bd"/>
</dbReference>
<evidence type="ECO:0000259" key="9">
    <source>
        <dbReference type="PROSITE" id="PS52019"/>
    </source>
</evidence>
<dbReference type="InterPro" id="IPR001227">
    <property type="entry name" value="Ac_transferase_dom_sf"/>
</dbReference>
<feature type="region of interest" description="N-terminal hotdog fold" evidence="6">
    <location>
        <begin position="975"/>
        <end position="1116"/>
    </location>
</feature>
<dbReference type="InterPro" id="IPR032821">
    <property type="entry name" value="PKS_assoc"/>
</dbReference>
<evidence type="ECO:0000259" key="8">
    <source>
        <dbReference type="PROSITE" id="PS52004"/>
    </source>
</evidence>
<keyword evidence="4" id="KW-0560">Oxidoreductase</keyword>
<dbReference type="Pfam" id="PF08659">
    <property type="entry name" value="KR"/>
    <property type="match status" value="1"/>
</dbReference>
<dbReference type="PANTHER" id="PTHR43775:SF20">
    <property type="entry name" value="HYBRID PKS-NRPS SYNTHETASE APDA"/>
    <property type="match status" value="1"/>
</dbReference>
<keyword evidence="2" id="KW-0597">Phosphoprotein</keyword>
<keyword evidence="11" id="KW-1185">Reference proteome</keyword>
<dbReference type="PROSITE" id="PS00012">
    <property type="entry name" value="PHOSPHOPANTETHEINE"/>
    <property type="match status" value="1"/>
</dbReference>
<evidence type="ECO:0000256" key="3">
    <source>
        <dbReference type="ARBA" id="ARBA00022679"/>
    </source>
</evidence>
<dbReference type="InterPro" id="IPR049552">
    <property type="entry name" value="PKS_DH_N"/>
</dbReference>
<feature type="domain" description="PKS/mFAS DH" evidence="9">
    <location>
        <begin position="975"/>
        <end position="1297"/>
    </location>
</feature>
<dbReference type="SUPFAM" id="SSF52151">
    <property type="entry name" value="FabD/lysophospholipase-like"/>
    <property type="match status" value="1"/>
</dbReference>
<dbReference type="SMART" id="SM00826">
    <property type="entry name" value="PKS_DH"/>
    <property type="match status" value="1"/>
</dbReference>
<dbReference type="SMART" id="SM00823">
    <property type="entry name" value="PKS_PP"/>
    <property type="match status" value="1"/>
</dbReference>
<dbReference type="PROSITE" id="PS52004">
    <property type="entry name" value="KS3_2"/>
    <property type="match status" value="1"/>
</dbReference>
<dbReference type="Pfam" id="PF16197">
    <property type="entry name" value="KAsynt_C_assoc"/>
    <property type="match status" value="1"/>
</dbReference>
<dbReference type="InterPro" id="IPR006162">
    <property type="entry name" value="Ppantetheine_attach_site"/>
</dbReference>
<dbReference type="Pfam" id="PF00698">
    <property type="entry name" value="Acyl_transf_1"/>
    <property type="match status" value="1"/>
</dbReference>
<evidence type="ECO:0000256" key="2">
    <source>
        <dbReference type="ARBA" id="ARBA00022553"/>
    </source>
</evidence>
<dbReference type="InterPro" id="IPR016035">
    <property type="entry name" value="Acyl_Trfase/lysoPLipase"/>
</dbReference>
<dbReference type="InterPro" id="IPR014043">
    <property type="entry name" value="Acyl_transferase_dom"/>
</dbReference>
<evidence type="ECO:0000313" key="10">
    <source>
        <dbReference type="EMBL" id="KAK7732410.1"/>
    </source>
</evidence>
<dbReference type="Gene3D" id="3.40.50.720">
    <property type="entry name" value="NAD(P)-binding Rossmann-like Domain"/>
    <property type="match status" value="2"/>
</dbReference>
<dbReference type="Gene3D" id="3.40.47.10">
    <property type="match status" value="1"/>
</dbReference>
<dbReference type="Pfam" id="PF23297">
    <property type="entry name" value="ACP_SdgA_C"/>
    <property type="match status" value="1"/>
</dbReference>
<dbReference type="InterPro" id="IPR057326">
    <property type="entry name" value="KR_dom"/>
</dbReference>
<dbReference type="Pfam" id="PF00109">
    <property type="entry name" value="ketoacyl-synt"/>
    <property type="match status" value="1"/>
</dbReference>
<dbReference type="InterPro" id="IPR036736">
    <property type="entry name" value="ACP-like_sf"/>
</dbReference>
<keyword evidence="3" id="KW-0808">Transferase</keyword>
<dbReference type="InterPro" id="IPR014030">
    <property type="entry name" value="Ketoacyl_synth_N"/>
</dbReference>
<dbReference type="Pfam" id="PF21089">
    <property type="entry name" value="PKS_DH_N"/>
    <property type="match status" value="1"/>
</dbReference>
<evidence type="ECO:0000313" key="11">
    <source>
        <dbReference type="Proteomes" id="UP001430848"/>
    </source>
</evidence>
<dbReference type="InterPro" id="IPR018201">
    <property type="entry name" value="Ketoacyl_synth_AS"/>
</dbReference>